<evidence type="ECO:0000256" key="1">
    <source>
        <dbReference type="SAM" id="MobiDB-lite"/>
    </source>
</evidence>
<feature type="non-terminal residue" evidence="2">
    <location>
        <position position="97"/>
    </location>
</feature>
<feature type="compositionally biased region" description="Low complexity" evidence="1">
    <location>
        <begin position="12"/>
        <end position="29"/>
    </location>
</feature>
<name>A0A8E2B1C7_9APHY</name>
<sequence length="97" mass="10099">MGPRRGTPSSNSLGPPELSTPTSSGSSPGFLNTPRSASPSSAITGFLSRPTKWFSRSSSSGTGRSSVSSNEPRTSTSSVRKPKISHPTDPRPILDNL</sequence>
<feature type="region of interest" description="Disordered" evidence="1">
    <location>
        <begin position="1"/>
        <end position="97"/>
    </location>
</feature>
<dbReference type="AlphaFoldDB" id="A0A8E2B1C7"/>
<gene>
    <name evidence="2" type="ORF">OBBRIDRAFT_705921</name>
</gene>
<dbReference type="EMBL" id="KV722427">
    <property type="protein sequence ID" value="OCH89400.1"/>
    <property type="molecule type" value="Genomic_DNA"/>
</dbReference>
<organism evidence="2 3">
    <name type="scientific">Obba rivulosa</name>
    <dbReference type="NCBI Taxonomy" id="1052685"/>
    <lineage>
        <taxon>Eukaryota</taxon>
        <taxon>Fungi</taxon>
        <taxon>Dikarya</taxon>
        <taxon>Basidiomycota</taxon>
        <taxon>Agaricomycotina</taxon>
        <taxon>Agaricomycetes</taxon>
        <taxon>Polyporales</taxon>
        <taxon>Gelatoporiaceae</taxon>
        <taxon>Obba</taxon>
    </lineage>
</organism>
<evidence type="ECO:0000313" key="3">
    <source>
        <dbReference type="Proteomes" id="UP000250043"/>
    </source>
</evidence>
<accession>A0A8E2B1C7</accession>
<feature type="compositionally biased region" description="Polar residues" evidence="1">
    <location>
        <begin position="70"/>
        <end position="79"/>
    </location>
</feature>
<reference evidence="2 3" key="1">
    <citation type="submission" date="2016-07" db="EMBL/GenBank/DDBJ databases">
        <title>Draft genome of the white-rot fungus Obba rivulosa 3A-2.</title>
        <authorList>
            <consortium name="DOE Joint Genome Institute"/>
            <person name="Miettinen O."/>
            <person name="Riley R."/>
            <person name="Acob R."/>
            <person name="Barry K."/>
            <person name="Cullen D."/>
            <person name="De Vries R."/>
            <person name="Hainaut M."/>
            <person name="Hatakka A."/>
            <person name="Henrissat B."/>
            <person name="Hilden K."/>
            <person name="Kuo R."/>
            <person name="Labutti K."/>
            <person name="Lipzen A."/>
            <person name="Makela M.R."/>
            <person name="Sandor L."/>
            <person name="Spatafora J.W."/>
            <person name="Grigoriev I.V."/>
            <person name="Hibbett D.S."/>
        </authorList>
    </citation>
    <scope>NUCLEOTIDE SEQUENCE [LARGE SCALE GENOMIC DNA]</scope>
    <source>
        <strain evidence="2 3">3A-2</strain>
    </source>
</reference>
<feature type="compositionally biased region" description="Low complexity" evidence="1">
    <location>
        <begin position="55"/>
        <end position="69"/>
    </location>
</feature>
<protein>
    <submittedName>
        <fullName evidence="2">Uncharacterized protein</fullName>
    </submittedName>
</protein>
<feature type="compositionally biased region" description="Polar residues" evidence="1">
    <location>
        <begin position="33"/>
        <end position="43"/>
    </location>
</feature>
<dbReference type="Proteomes" id="UP000250043">
    <property type="component" value="Unassembled WGS sequence"/>
</dbReference>
<proteinExistence type="predicted"/>
<evidence type="ECO:0000313" key="2">
    <source>
        <dbReference type="EMBL" id="OCH89400.1"/>
    </source>
</evidence>
<keyword evidence="3" id="KW-1185">Reference proteome</keyword>